<proteinExistence type="predicted"/>
<keyword evidence="1" id="KW-0507">mRNA processing</keyword>
<dbReference type="EMBL" id="KK198758">
    <property type="protein sequence ID" value="KCW67443.1"/>
    <property type="molecule type" value="Genomic_DNA"/>
</dbReference>
<dbReference type="GO" id="GO:0006397">
    <property type="term" value="P:mRNA processing"/>
    <property type="evidence" value="ECO:0007669"/>
    <property type="project" value="UniProtKB-KW"/>
</dbReference>
<feature type="region of interest" description="Disordered" evidence="3">
    <location>
        <begin position="29"/>
        <end position="48"/>
    </location>
</feature>
<organism evidence="5">
    <name type="scientific">Eucalyptus grandis</name>
    <name type="common">Flooded gum</name>
    <dbReference type="NCBI Taxonomy" id="71139"/>
    <lineage>
        <taxon>Eukaryota</taxon>
        <taxon>Viridiplantae</taxon>
        <taxon>Streptophyta</taxon>
        <taxon>Embryophyta</taxon>
        <taxon>Tracheophyta</taxon>
        <taxon>Spermatophyta</taxon>
        <taxon>Magnoliopsida</taxon>
        <taxon>eudicotyledons</taxon>
        <taxon>Gunneridae</taxon>
        <taxon>Pentapetalae</taxon>
        <taxon>rosids</taxon>
        <taxon>malvids</taxon>
        <taxon>Myrtales</taxon>
        <taxon>Myrtaceae</taxon>
        <taxon>Myrtoideae</taxon>
        <taxon>Eucalypteae</taxon>
        <taxon>Eucalyptus</taxon>
    </lineage>
</organism>
<dbReference type="InterPro" id="IPR054059">
    <property type="entry name" value="MORF/ORRM1/DAG-like_MORF"/>
</dbReference>
<dbReference type="AlphaFoldDB" id="A0A059BN00"/>
<evidence type="ECO:0000256" key="1">
    <source>
        <dbReference type="ARBA" id="ARBA00022664"/>
    </source>
</evidence>
<dbReference type="PANTHER" id="PTHR31346:SF4">
    <property type="entry name" value="MULTIPLE ORGANELLAR RNA EDITING FACTOR 8, CHLOROPLASTIC_MITOCHONDRIAL"/>
    <property type="match status" value="1"/>
</dbReference>
<dbReference type="Gramene" id="KCW67443">
    <property type="protein sequence ID" value="KCW67443"/>
    <property type="gene ID" value="EUGRSUZ_F01195"/>
</dbReference>
<evidence type="ECO:0000313" key="5">
    <source>
        <dbReference type="EMBL" id="KCW67443.1"/>
    </source>
</evidence>
<dbReference type="GO" id="GO:0016554">
    <property type="term" value="P:cytidine to uridine editing"/>
    <property type="evidence" value="ECO:0007669"/>
    <property type="project" value="InterPro"/>
</dbReference>
<evidence type="ECO:0000256" key="3">
    <source>
        <dbReference type="SAM" id="MobiDB-lite"/>
    </source>
</evidence>
<dbReference type="eggNOG" id="ENOG502QS63">
    <property type="taxonomic scope" value="Eukaryota"/>
</dbReference>
<feature type="domain" description="MORF/ORRM1/DAG-like MORF" evidence="4">
    <location>
        <begin position="361"/>
        <end position="441"/>
    </location>
</feature>
<sequence>MYIDDENLKCPDLSLPQPSTPALLKRIQNPNHGDSALHSLLPPHEASARPRLPPLSLPLLLLRSRLRASLPSLPPLSPPLSPPPSLRGLRGVHGRLAAASSARAFATSATSSTLDDQWPHLRNRVRFHFHCAIMMERSDDKAGEILPDDKAGEILDTCVKTLAGAVGGEEVARRKIYSVIVGLHHFVFRAPLSRDHIFNLLSLRLRSYYYHRYLGKCNEYVGETALFGPAGIYEWNGHDDQPRNFNRSRNFERRENMQNRDFQARDMPPIDYQGMQNPPPLEIMLPPNMGSGIPRGIPLPECLCPATLDAPKQFMLGHALITIPSISFEKLFPDRPDPSAHSKDWKIFHDITYPDDTNFIHWLVVMERPEGDPTRDEIIDTYIKTVAQVVKSEEKAKSKIYTVDTGPYYFAFGAKLHPNLAFKLADLPRVRWVVSDAYLPLRKGYGAWKL</sequence>
<dbReference type="PANTHER" id="PTHR31346">
    <property type="entry name" value="MULTIPLE ORGANELLAR RNA EDITING FACTOR 2, CHLOROPLASTIC-RELATED-RELATED"/>
    <property type="match status" value="1"/>
</dbReference>
<protein>
    <recommendedName>
        <fullName evidence="4">MORF/ORRM1/DAG-like MORF domain-containing protein</fullName>
    </recommendedName>
</protein>
<reference evidence="5" key="1">
    <citation type="submission" date="2013-07" db="EMBL/GenBank/DDBJ databases">
        <title>The genome of Eucalyptus grandis.</title>
        <authorList>
            <person name="Schmutz J."/>
            <person name="Hayes R."/>
            <person name="Myburg A."/>
            <person name="Tuskan G."/>
            <person name="Grattapaglia D."/>
            <person name="Rokhsar D.S."/>
        </authorList>
    </citation>
    <scope>NUCLEOTIDE SEQUENCE</scope>
    <source>
        <tissue evidence="5">Leaf extractions</tissue>
    </source>
</reference>
<accession>A0A059BN00</accession>
<name>A0A059BN00_EUCGR</name>
<gene>
    <name evidence="5" type="ORF">EUGRSUZ_F01195</name>
</gene>
<evidence type="ECO:0000256" key="2">
    <source>
        <dbReference type="ARBA" id="ARBA00022946"/>
    </source>
</evidence>
<keyword evidence="2" id="KW-0809">Transit peptide</keyword>
<evidence type="ECO:0000259" key="4">
    <source>
        <dbReference type="Pfam" id="PF21864"/>
    </source>
</evidence>
<dbReference type="Pfam" id="PF21864">
    <property type="entry name" value="MORF_dom"/>
    <property type="match status" value="1"/>
</dbReference>
<dbReference type="InterPro" id="IPR039206">
    <property type="entry name" value="MORF/ORRM1/DAG-like"/>
</dbReference>